<evidence type="ECO:0008006" key="17">
    <source>
        <dbReference type="Google" id="ProtNLM"/>
    </source>
</evidence>
<dbReference type="GO" id="GO:0010268">
    <property type="term" value="P:brassinosteroid homeostasis"/>
    <property type="evidence" value="ECO:0007669"/>
    <property type="project" value="TreeGrafter"/>
</dbReference>
<dbReference type="InterPro" id="IPR001128">
    <property type="entry name" value="Cyt_P450"/>
</dbReference>
<evidence type="ECO:0000256" key="11">
    <source>
        <dbReference type="ARBA" id="ARBA00023136"/>
    </source>
</evidence>
<dbReference type="Gene3D" id="1.10.630.10">
    <property type="entry name" value="Cytochrome P450"/>
    <property type="match status" value="1"/>
</dbReference>
<comment type="similarity">
    <text evidence="3 13">Belongs to the cytochrome P450 family.</text>
</comment>
<dbReference type="Pfam" id="PF00067">
    <property type="entry name" value="p450"/>
    <property type="match status" value="1"/>
</dbReference>
<dbReference type="GO" id="GO:0016705">
    <property type="term" value="F:oxidoreductase activity, acting on paired donors, with incorporation or reduction of molecular oxygen"/>
    <property type="evidence" value="ECO:0007669"/>
    <property type="project" value="InterPro"/>
</dbReference>
<evidence type="ECO:0000256" key="3">
    <source>
        <dbReference type="ARBA" id="ARBA00010617"/>
    </source>
</evidence>
<dbReference type="GO" id="GO:0016125">
    <property type="term" value="P:sterol metabolic process"/>
    <property type="evidence" value="ECO:0007669"/>
    <property type="project" value="TreeGrafter"/>
</dbReference>
<dbReference type="CDD" id="cd11043">
    <property type="entry name" value="CYP90-like"/>
    <property type="match status" value="1"/>
</dbReference>
<dbReference type="OMA" id="PHKFIRN"/>
<evidence type="ECO:0000256" key="7">
    <source>
        <dbReference type="ARBA" id="ARBA00022989"/>
    </source>
</evidence>
<gene>
    <name evidence="15" type="ORF">C5167_004485</name>
</gene>
<evidence type="ECO:0000256" key="12">
    <source>
        <dbReference type="PIRSR" id="PIRSR602401-1"/>
    </source>
</evidence>
<name>A0A4Y7JBL1_PAPSO</name>
<evidence type="ECO:0000256" key="4">
    <source>
        <dbReference type="ARBA" id="ARBA00022617"/>
    </source>
</evidence>
<keyword evidence="11 14" id="KW-0472">Membrane</keyword>
<dbReference type="EMBL" id="CM010718">
    <property type="protein sequence ID" value="RZC57178.1"/>
    <property type="molecule type" value="Genomic_DNA"/>
</dbReference>
<dbReference type="InterPro" id="IPR002401">
    <property type="entry name" value="Cyt_P450_E_grp-I"/>
</dbReference>
<dbReference type="GO" id="GO:0016132">
    <property type="term" value="P:brassinosteroid biosynthetic process"/>
    <property type="evidence" value="ECO:0007669"/>
    <property type="project" value="TreeGrafter"/>
</dbReference>
<evidence type="ECO:0000256" key="2">
    <source>
        <dbReference type="ARBA" id="ARBA00004370"/>
    </source>
</evidence>
<dbReference type="FunFam" id="1.10.630.10:FF:000020">
    <property type="entry name" value="Cytochrome P450 family protein"/>
    <property type="match status" value="1"/>
</dbReference>
<evidence type="ECO:0000256" key="8">
    <source>
        <dbReference type="ARBA" id="ARBA00023002"/>
    </source>
</evidence>
<dbReference type="GO" id="GO:0004497">
    <property type="term" value="F:monooxygenase activity"/>
    <property type="evidence" value="ECO:0007669"/>
    <property type="project" value="UniProtKB-KW"/>
</dbReference>
<keyword evidence="7 14" id="KW-1133">Transmembrane helix</keyword>
<dbReference type="Proteomes" id="UP000316621">
    <property type="component" value="Chromosome 4"/>
</dbReference>
<dbReference type="PANTHER" id="PTHR24286">
    <property type="entry name" value="CYTOCHROME P450 26"/>
    <property type="match status" value="1"/>
</dbReference>
<dbReference type="SUPFAM" id="SSF48264">
    <property type="entry name" value="Cytochrome P450"/>
    <property type="match status" value="1"/>
</dbReference>
<dbReference type="GO" id="GO:0033075">
    <property type="term" value="P:isoquinoline alkaloid biosynthetic process"/>
    <property type="evidence" value="ECO:0007669"/>
    <property type="project" value="UniProtKB-ARBA"/>
</dbReference>
<dbReference type="GO" id="GO:0005506">
    <property type="term" value="F:iron ion binding"/>
    <property type="evidence" value="ECO:0007669"/>
    <property type="project" value="InterPro"/>
</dbReference>
<comment type="cofactor">
    <cofactor evidence="1 12">
        <name>heme</name>
        <dbReference type="ChEBI" id="CHEBI:30413"/>
    </cofactor>
</comment>
<reference evidence="15 16" key="1">
    <citation type="journal article" date="2018" name="Science">
        <title>The opium poppy genome and morphinan production.</title>
        <authorList>
            <person name="Guo L."/>
            <person name="Winzer T."/>
            <person name="Yang X."/>
            <person name="Li Y."/>
            <person name="Ning Z."/>
            <person name="He Z."/>
            <person name="Teodor R."/>
            <person name="Lu Y."/>
            <person name="Bowser T.A."/>
            <person name="Graham I.A."/>
            <person name="Ye K."/>
        </authorList>
    </citation>
    <scope>NUCLEOTIDE SEQUENCE [LARGE SCALE GENOMIC DNA]</scope>
    <source>
        <strain evidence="16">cv. HN1</strain>
        <tissue evidence="15">Leaves</tissue>
    </source>
</reference>
<evidence type="ECO:0000256" key="13">
    <source>
        <dbReference type="RuleBase" id="RU000461"/>
    </source>
</evidence>
<evidence type="ECO:0000313" key="16">
    <source>
        <dbReference type="Proteomes" id="UP000316621"/>
    </source>
</evidence>
<keyword evidence="4 12" id="KW-0349">Heme</keyword>
<feature type="binding site" description="axial binding residue" evidence="12">
    <location>
        <position position="434"/>
    </location>
    <ligand>
        <name>heme</name>
        <dbReference type="ChEBI" id="CHEBI:30413"/>
    </ligand>
    <ligandPart>
        <name>Fe</name>
        <dbReference type="ChEBI" id="CHEBI:18248"/>
    </ligandPart>
</feature>
<dbReference type="OrthoDB" id="1372046at2759"/>
<protein>
    <recommendedName>
        <fullName evidence="17">Cytochrome P450</fullName>
    </recommendedName>
</protein>
<keyword evidence="8 13" id="KW-0560">Oxidoreductase</keyword>
<dbReference type="InterPro" id="IPR036396">
    <property type="entry name" value="Cyt_P450_sf"/>
</dbReference>
<proteinExistence type="inferred from homology"/>
<evidence type="ECO:0000256" key="9">
    <source>
        <dbReference type="ARBA" id="ARBA00023004"/>
    </source>
</evidence>
<evidence type="ECO:0000256" key="6">
    <source>
        <dbReference type="ARBA" id="ARBA00022723"/>
    </source>
</evidence>
<dbReference type="Gramene" id="RZC57178">
    <property type="protein sequence ID" value="RZC57178"/>
    <property type="gene ID" value="C5167_004485"/>
</dbReference>
<keyword evidence="6 12" id="KW-0479">Metal-binding</keyword>
<dbReference type="AlphaFoldDB" id="A0A4Y7JBL1"/>
<comment type="subcellular location">
    <subcellularLocation>
        <location evidence="2">Membrane</location>
    </subcellularLocation>
</comment>
<dbReference type="PROSITE" id="PS00086">
    <property type="entry name" value="CYTOCHROME_P450"/>
    <property type="match status" value="1"/>
</dbReference>
<dbReference type="GO" id="GO:0016020">
    <property type="term" value="C:membrane"/>
    <property type="evidence" value="ECO:0007669"/>
    <property type="project" value="UniProtKB-SubCell"/>
</dbReference>
<organism evidence="15 16">
    <name type="scientific">Papaver somniferum</name>
    <name type="common">Opium poppy</name>
    <dbReference type="NCBI Taxonomy" id="3469"/>
    <lineage>
        <taxon>Eukaryota</taxon>
        <taxon>Viridiplantae</taxon>
        <taxon>Streptophyta</taxon>
        <taxon>Embryophyta</taxon>
        <taxon>Tracheophyta</taxon>
        <taxon>Spermatophyta</taxon>
        <taxon>Magnoliopsida</taxon>
        <taxon>Ranunculales</taxon>
        <taxon>Papaveraceae</taxon>
        <taxon>Papaveroideae</taxon>
        <taxon>Papaver</taxon>
    </lineage>
</organism>
<dbReference type="PANTHER" id="PTHR24286:SF305">
    <property type="entry name" value="CYTOCHROME P450 708A2"/>
    <property type="match status" value="1"/>
</dbReference>
<dbReference type="PRINTS" id="PR00463">
    <property type="entry name" value="EP450I"/>
</dbReference>
<accession>A0A4Y7JBL1</accession>
<feature type="transmembrane region" description="Helical" evidence="14">
    <location>
        <begin position="6"/>
        <end position="28"/>
    </location>
</feature>
<evidence type="ECO:0000256" key="5">
    <source>
        <dbReference type="ARBA" id="ARBA00022692"/>
    </source>
</evidence>
<sequence length="487" mass="55503">MLILNEIVNIWSVVLLLIALGTISFTHYSYRWRNPKCKNGKLPPGSMGLPLIGETIQFLIPSYSLDTPPFIKKRVARYGKLFKTSLAGKKMVLTTDPEISNYVFMEEGKSVHLWYMDSFDNFLGAALINSTATAYAHKYLKNLFLNHVGNESLKDKLFHKIELMANEALSSWSTQLSVEVKECTAIMIIELVLKELLSYDSTKSTHNLVQMLSEFIKGIINIPLNVPGTTFHRCMKNQKKVLELMKDILRERQNSTEERKGDFVDQLIDDVKKEEFMSEELAAVLMIAIVFASFETVSTAFRVAMMFLTDQQAPMVMKELLREHQTIINNRENADFPLTWQEYKSMTFTPQVINETLRLTNGIPGIVRKATKDVHINGYVIPKGWIIMVVQTAIHMNPDKFKDPLSFNPWRWNNIGSNIIGKSFIPFGGGKRNCAGTEFTKVLMSVFFHVLVTKFSWTKVKGGQAVRWPGLSVKDGFHVKISKKKTI</sequence>
<evidence type="ECO:0000256" key="10">
    <source>
        <dbReference type="ARBA" id="ARBA00023033"/>
    </source>
</evidence>
<dbReference type="GO" id="GO:0020037">
    <property type="term" value="F:heme binding"/>
    <property type="evidence" value="ECO:0007669"/>
    <property type="project" value="InterPro"/>
</dbReference>
<dbReference type="STRING" id="3469.A0A4Y7JBL1"/>
<evidence type="ECO:0000313" key="15">
    <source>
        <dbReference type="EMBL" id="RZC57178.1"/>
    </source>
</evidence>
<evidence type="ECO:0000256" key="14">
    <source>
        <dbReference type="SAM" id="Phobius"/>
    </source>
</evidence>
<dbReference type="PRINTS" id="PR00385">
    <property type="entry name" value="P450"/>
</dbReference>
<keyword evidence="5 14" id="KW-0812">Transmembrane</keyword>
<keyword evidence="9 12" id="KW-0408">Iron</keyword>
<evidence type="ECO:0000256" key="1">
    <source>
        <dbReference type="ARBA" id="ARBA00001971"/>
    </source>
</evidence>
<keyword evidence="16" id="KW-1185">Reference proteome</keyword>
<dbReference type="InterPro" id="IPR017972">
    <property type="entry name" value="Cyt_P450_CS"/>
</dbReference>
<keyword evidence="10 13" id="KW-0503">Monooxygenase</keyword>